<accession>A0ABT9DX77</accession>
<dbReference type="Proteomes" id="UP001243009">
    <property type="component" value="Unassembled WGS sequence"/>
</dbReference>
<proteinExistence type="predicted"/>
<protein>
    <submittedName>
        <fullName evidence="2">Uncharacterized protein</fullName>
    </submittedName>
</protein>
<feature type="region of interest" description="Disordered" evidence="1">
    <location>
        <begin position="1"/>
        <end position="42"/>
    </location>
</feature>
<dbReference type="EMBL" id="JAUTWS010000007">
    <property type="protein sequence ID" value="MDO9708501.1"/>
    <property type="molecule type" value="Genomic_DNA"/>
</dbReference>
<evidence type="ECO:0000256" key="1">
    <source>
        <dbReference type="SAM" id="MobiDB-lite"/>
    </source>
</evidence>
<name>A0ABT9DX77_9PROT</name>
<keyword evidence="3" id="KW-1185">Reference proteome</keyword>
<gene>
    <name evidence="2" type="ORF">Q7A36_09110</name>
</gene>
<sequence length="42" mass="4353">MDRNIAEGNDPRQVGDRGGEVGIDPAQSGQGLAPDLELPLHG</sequence>
<evidence type="ECO:0000313" key="2">
    <source>
        <dbReference type="EMBL" id="MDO9708501.1"/>
    </source>
</evidence>
<evidence type="ECO:0000313" key="3">
    <source>
        <dbReference type="Proteomes" id="UP001243009"/>
    </source>
</evidence>
<feature type="compositionally biased region" description="Basic and acidic residues" evidence="1">
    <location>
        <begin position="1"/>
        <end position="19"/>
    </location>
</feature>
<comment type="caution">
    <text evidence="2">The sequence shown here is derived from an EMBL/GenBank/DDBJ whole genome shotgun (WGS) entry which is preliminary data.</text>
</comment>
<reference evidence="2 3" key="1">
    <citation type="submission" date="2023-08" db="EMBL/GenBank/DDBJ databases">
        <title>The draft genome sequence of Paracraurococcus sp. LOR1-02.</title>
        <authorList>
            <person name="Kingkaew E."/>
            <person name="Tanasupawat S."/>
        </authorList>
    </citation>
    <scope>NUCLEOTIDE SEQUENCE [LARGE SCALE GENOMIC DNA]</scope>
    <source>
        <strain evidence="2 3">LOR1-02</strain>
    </source>
</reference>
<organism evidence="2 3">
    <name type="scientific">Paracraurococcus lichenis</name>
    <dbReference type="NCBI Taxonomy" id="3064888"/>
    <lineage>
        <taxon>Bacteria</taxon>
        <taxon>Pseudomonadati</taxon>
        <taxon>Pseudomonadota</taxon>
        <taxon>Alphaproteobacteria</taxon>
        <taxon>Acetobacterales</taxon>
        <taxon>Roseomonadaceae</taxon>
        <taxon>Paracraurococcus</taxon>
    </lineage>
</organism>